<accession>A0A319EG42</accession>
<evidence type="ECO:0000256" key="3">
    <source>
        <dbReference type="ARBA" id="ARBA00022827"/>
    </source>
</evidence>
<protein>
    <recommendedName>
        <fullName evidence="9">FAD/NAD(P)-binding domain-containing protein</fullName>
    </recommendedName>
</protein>
<comment type="cofactor">
    <cofactor evidence="1">
        <name>FAD</name>
        <dbReference type="ChEBI" id="CHEBI:57692"/>
    </cofactor>
</comment>
<dbReference type="OrthoDB" id="47494at2759"/>
<dbReference type="GO" id="GO:0004497">
    <property type="term" value="F:monooxygenase activity"/>
    <property type="evidence" value="ECO:0007669"/>
    <property type="project" value="UniProtKB-KW"/>
</dbReference>
<gene>
    <name evidence="7" type="ORF">BO78DRAFT_308697</name>
</gene>
<dbReference type="PRINTS" id="PR00420">
    <property type="entry name" value="RNGMNOXGNASE"/>
</dbReference>
<keyword evidence="8" id="KW-1185">Reference proteome</keyword>
<evidence type="ECO:0000313" key="8">
    <source>
        <dbReference type="Proteomes" id="UP000248423"/>
    </source>
</evidence>
<sequence length="293" mass="32605">MDPILIIGAGIVGLTLGQALKQVPPLNPDPIPVLTEAENIPFVILERDPSPNFRGQGWAITLHWALPYMQQLLPETILSAIQSTQVDPETALNDNGNFLFLNLATGEPKCKIPPSLRWRVNREKMRGVLLDGIEESICWGNRVVGVDAGAGEDGVSVILHDGRQVKGKMVVGVEGSRSIVRQMLRPDAYRNTVLPVRFTGVSVELTSEEIVPLRTMDPLLFQGCQPDTGVFFWFSVLEIPRVHGGRYRAQICMSWLVKGLQLDMRSRRIKYEYYVGIYLSSPQSCTEHISLAT</sequence>
<dbReference type="EMBL" id="KZ826328">
    <property type="protein sequence ID" value="PYI09292.1"/>
    <property type="molecule type" value="Genomic_DNA"/>
</dbReference>
<proteinExistence type="predicted"/>
<dbReference type="STRING" id="1448318.A0A319EG42"/>
<dbReference type="Proteomes" id="UP000248423">
    <property type="component" value="Unassembled WGS sequence"/>
</dbReference>
<evidence type="ECO:0008006" key="9">
    <source>
        <dbReference type="Google" id="ProtNLM"/>
    </source>
</evidence>
<evidence type="ECO:0000256" key="2">
    <source>
        <dbReference type="ARBA" id="ARBA00022630"/>
    </source>
</evidence>
<reference evidence="7 8" key="1">
    <citation type="submission" date="2018-02" db="EMBL/GenBank/DDBJ databases">
        <title>The genomes of Aspergillus section Nigri reveals drivers in fungal speciation.</title>
        <authorList>
            <consortium name="DOE Joint Genome Institute"/>
            <person name="Vesth T.C."/>
            <person name="Nybo J."/>
            <person name="Theobald S."/>
            <person name="Brandl J."/>
            <person name="Frisvad J.C."/>
            <person name="Nielsen K.F."/>
            <person name="Lyhne E.K."/>
            <person name="Kogle M.E."/>
            <person name="Kuo A."/>
            <person name="Riley R."/>
            <person name="Clum A."/>
            <person name="Nolan M."/>
            <person name="Lipzen A."/>
            <person name="Salamov A."/>
            <person name="Henrissat B."/>
            <person name="Wiebenga A."/>
            <person name="De vries R.P."/>
            <person name="Grigoriev I.V."/>
            <person name="Mortensen U.H."/>
            <person name="Andersen M.R."/>
            <person name="Baker S.E."/>
        </authorList>
    </citation>
    <scope>NUCLEOTIDE SEQUENCE [LARGE SCALE GENOMIC DNA]</scope>
    <source>
        <strain evidence="7 8">CBS 121057</strain>
    </source>
</reference>
<keyword evidence="6" id="KW-0732">Signal</keyword>
<evidence type="ECO:0000256" key="4">
    <source>
        <dbReference type="ARBA" id="ARBA00023002"/>
    </source>
</evidence>
<dbReference type="PANTHER" id="PTHR47178">
    <property type="entry name" value="MONOOXYGENASE, FAD-BINDING"/>
    <property type="match status" value="1"/>
</dbReference>
<name>A0A319EG42_ASPSB</name>
<dbReference type="PANTHER" id="PTHR47178:SF1">
    <property type="entry name" value="FAD-BINDING DOMAIN-CONTAINING PROTEIN-RELATED"/>
    <property type="match status" value="1"/>
</dbReference>
<dbReference type="AlphaFoldDB" id="A0A319EG42"/>
<evidence type="ECO:0000256" key="1">
    <source>
        <dbReference type="ARBA" id="ARBA00001974"/>
    </source>
</evidence>
<keyword evidence="4" id="KW-0560">Oxidoreductase</keyword>
<evidence type="ECO:0000256" key="5">
    <source>
        <dbReference type="ARBA" id="ARBA00023033"/>
    </source>
</evidence>
<dbReference type="SUPFAM" id="SSF51905">
    <property type="entry name" value="FAD/NAD(P)-binding domain"/>
    <property type="match status" value="1"/>
</dbReference>
<keyword evidence="2" id="KW-0285">Flavoprotein</keyword>
<feature type="chain" id="PRO_5016388896" description="FAD/NAD(P)-binding domain-containing protein" evidence="6">
    <location>
        <begin position="18"/>
        <end position="293"/>
    </location>
</feature>
<organism evidence="7 8">
    <name type="scientific">Aspergillus sclerotiicarbonarius (strain CBS 121057 / IBT 28362)</name>
    <dbReference type="NCBI Taxonomy" id="1448318"/>
    <lineage>
        <taxon>Eukaryota</taxon>
        <taxon>Fungi</taxon>
        <taxon>Dikarya</taxon>
        <taxon>Ascomycota</taxon>
        <taxon>Pezizomycotina</taxon>
        <taxon>Eurotiomycetes</taxon>
        <taxon>Eurotiomycetidae</taxon>
        <taxon>Eurotiales</taxon>
        <taxon>Aspergillaceae</taxon>
        <taxon>Aspergillus</taxon>
        <taxon>Aspergillus subgen. Circumdati</taxon>
    </lineage>
</organism>
<dbReference type="InterPro" id="IPR036188">
    <property type="entry name" value="FAD/NAD-bd_sf"/>
</dbReference>
<dbReference type="Gene3D" id="3.50.50.60">
    <property type="entry name" value="FAD/NAD(P)-binding domain"/>
    <property type="match status" value="1"/>
</dbReference>
<keyword evidence="3" id="KW-0274">FAD</keyword>
<feature type="signal peptide" evidence="6">
    <location>
        <begin position="1"/>
        <end position="17"/>
    </location>
</feature>
<evidence type="ECO:0000256" key="6">
    <source>
        <dbReference type="SAM" id="SignalP"/>
    </source>
</evidence>
<keyword evidence="5" id="KW-0503">Monooxygenase</keyword>
<dbReference type="VEuPathDB" id="FungiDB:BO78DRAFT_308697"/>
<evidence type="ECO:0000313" key="7">
    <source>
        <dbReference type="EMBL" id="PYI09292.1"/>
    </source>
</evidence>